<dbReference type="OrthoDB" id="9810952at2"/>
<dbReference type="EMBL" id="CP039712">
    <property type="protein sequence ID" value="QCI86269.1"/>
    <property type="molecule type" value="Genomic_DNA"/>
</dbReference>
<evidence type="ECO:0000256" key="7">
    <source>
        <dbReference type="ARBA" id="ARBA00023136"/>
    </source>
</evidence>
<evidence type="ECO:0000313" key="8">
    <source>
        <dbReference type="EMBL" id="QCI86269.1"/>
    </source>
</evidence>
<name>A0A4D7CQC9_9ENTE</name>
<dbReference type="GO" id="GO:0005886">
    <property type="term" value="C:plasma membrane"/>
    <property type="evidence" value="ECO:0007669"/>
    <property type="project" value="UniProtKB-SubCell"/>
</dbReference>
<organism evidence="8 9">
    <name type="scientific">Vagococcus zengguangii</name>
    <dbReference type="NCBI Taxonomy" id="2571750"/>
    <lineage>
        <taxon>Bacteria</taxon>
        <taxon>Bacillati</taxon>
        <taxon>Bacillota</taxon>
        <taxon>Bacilli</taxon>
        <taxon>Lactobacillales</taxon>
        <taxon>Enterococcaceae</taxon>
        <taxon>Vagococcus</taxon>
    </lineage>
</organism>
<evidence type="ECO:0000256" key="2">
    <source>
        <dbReference type="ARBA" id="ARBA00022448"/>
    </source>
</evidence>
<dbReference type="GO" id="GO:0008324">
    <property type="term" value="F:monoatomic cation transmembrane transporter activity"/>
    <property type="evidence" value="ECO:0007669"/>
    <property type="project" value="InterPro"/>
</dbReference>
<dbReference type="GO" id="GO:0030001">
    <property type="term" value="P:metal ion transport"/>
    <property type="evidence" value="ECO:0007669"/>
    <property type="project" value="UniProtKB-ARBA"/>
</dbReference>
<reference evidence="8 9" key="1">
    <citation type="submission" date="2019-04" db="EMBL/GenBank/DDBJ databases">
        <title>Vagococcus sp. nov., isolated from faeces of yaks (Bos grunniens).</title>
        <authorList>
            <person name="Ge Y."/>
        </authorList>
    </citation>
    <scope>NUCLEOTIDE SEQUENCE [LARGE SCALE GENOMIC DNA]</scope>
    <source>
        <strain evidence="8 9">MN-17</strain>
    </source>
</reference>
<evidence type="ECO:0000313" key="9">
    <source>
        <dbReference type="Proteomes" id="UP000298615"/>
    </source>
</evidence>
<dbReference type="Proteomes" id="UP000298615">
    <property type="component" value="Chromosome"/>
</dbReference>
<accession>A0A4D7CQC9</accession>
<evidence type="ECO:0000256" key="5">
    <source>
        <dbReference type="ARBA" id="ARBA00022989"/>
    </source>
</evidence>
<evidence type="ECO:0000256" key="3">
    <source>
        <dbReference type="ARBA" id="ARBA00022475"/>
    </source>
</evidence>
<comment type="subcellular location">
    <subcellularLocation>
        <location evidence="1">Cell membrane</location>
        <topology evidence="1">Multi-pass membrane protein</topology>
    </subcellularLocation>
</comment>
<evidence type="ECO:0000256" key="1">
    <source>
        <dbReference type="ARBA" id="ARBA00004651"/>
    </source>
</evidence>
<dbReference type="PANTHER" id="PTHR32024">
    <property type="entry name" value="TRK SYSTEM POTASSIUM UPTAKE PROTEIN TRKG-RELATED"/>
    <property type="match status" value="1"/>
</dbReference>
<keyword evidence="5" id="KW-1133">Transmembrane helix</keyword>
<gene>
    <name evidence="8" type="ORF">FA707_04510</name>
</gene>
<sequence length="465" mass="52738">MINKYLYIIRRQFDRFMANNVTSIQKIVIYYLGFTVFAFFLLKMPWFRNPGVHTSAFDDFFMAISTVSVTGLSTYNINEVFNHRGIVLLEILFQIGGLGIMMFLTFFFIFSKKKISLSQRQLIMTDMNQPKLSGIVKLIRISMSFLIKIQLIFGAIFAVHFYLNKSHVTISESIFFGLYQSISAATNSGFDVTGASIIPYKNDIFFLVCTMFLIMVGGIGFPVIMEIRERVLYKRKARQIPFRFSLFAKIAIFTFITLFIAGTIMIYLLERQHLFANMNEGQKWLNAMFYSVTTRNAGLQMHDLNEFQPATLLLFSVLMFIGCSPSSVGGGVRTTTVAILFLYMMSFIKSEENVNIFGRRISAEDVKKAVVVFNLSLTMCFLAIMLLSATESHSLLAIIVEVTSAFGTTGLSLGITDDLTLFGKIVIGILMFVGRVGMLYTLMMFLPKEKQDKAFLYPTEKIIIG</sequence>
<dbReference type="AlphaFoldDB" id="A0A4D7CQC9"/>
<keyword evidence="4" id="KW-0812">Transmembrane</keyword>
<evidence type="ECO:0000256" key="4">
    <source>
        <dbReference type="ARBA" id="ARBA00022692"/>
    </source>
</evidence>
<keyword evidence="9" id="KW-1185">Reference proteome</keyword>
<keyword evidence="7" id="KW-0472">Membrane</keyword>
<keyword evidence="6" id="KW-0406">Ion transport</keyword>
<keyword evidence="3" id="KW-1003">Cell membrane</keyword>
<dbReference type="KEGG" id="vao:FA707_04510"/>
<dbReference type="RefSeq" id="WP_136953103.1">
    <property type="nucleotide sequence ID" value="NZ_CP039712.1"/>
</dbReference>
<dbReference type="InterPro" id="IPR003445">
    <property type="entry name" value="Cat_transpt"/>
</dbReference>
<evidence type="ECO:0000256" key="6">
    <source>
        <dbReference type="ARBA" id="ARBA00023065"/>
    </source>
</evidence>
<dbReference type="Pfam" id="PF02386">
    <property type="entry name" value="TrkH"/>
    <property type="match status" value="1"/>
</dbReference>
<keyword evidence="2" id="KW-0813">Transport</keyword>
<proteinExistence type="predicted"/>
<dbReference type="PANTHER" id="PTHR32024:SF4">
    <property type="entry name" value="KTR SYSTEM POTASSIUM UPTAKE PROTEIN D"/>
    <property type="match status" value="1"/>
</dbReference>
<protein>
    <submittedName>
        <fullName evidence="8">TrkH family potassium uptake protein</fullName>
    </submittedName>
</protein>